<dbReference type="PANTHER" id="PTHR34828:SF1">
    <property type="entry name" value="TESTIS-EXPRESSED PROTEIN 45"/>
    <property type="match status" value="1"/>
</dbReference>
<dbReference type="RefSeq" id="XP_014004843.1">
    <property type="nucleotide sequence ID" value="XM_014149368.2"/>
</dbReference>
<evidence type="ECO:0000256" key="1">
    <source>
        <dbReference type="SAM" id="MobiDB-lite"/>
    </source>
</evidence>
<dbReference type="OrthoDB" id="6151791at2759"/>
<dbReference type="Pfam" id="PF15373">
    <property type="entry name" value="SAXO5-like"/>
    <property type="match status" value="1"/>
</dbReference>
<proteinExistence type="predicted"/>
<feature type="compositionally biased region" description="Polar residues" evidence="1">
    <location>
        <begin position="380"/>
        <end position="389"/>
    </location>
</feature>
<dbReference type="InterPro" id="IPR028001">
    <property type="entry name" value="SAXO5"/>
</dbReference>
<dbReference type="KEGG" id="sasa:106573913"/>
<accession>A0A1S3MNP7</accession>
<dbReference type="OMA" id="AAAHIHC"/>
<dbReference type="PaxDb" id="8030-ENSSSAP00000095829"/>
<protein>
    <submittedName>
        <fullName evidence="3">Testis-expressed protein 45 isoform X1</fullName>
    </submittedName>
</protein>
<dbReference type="Proteomes" id="UP001652741">
    <property type="component" value="Chromosome ssa16"/>
</dbReference>
<reference evidence="3" key="1">
    <citation type="submission" date="2025-08" db="UniProtKB">
        <authorList>
            <consortium name="RefSeq"/>
        </authorList>
    </citation>
    <scope>IDENTIFICATION</scope>
</reference>
<keyword evidence="2" id="KW-1185">Reference proteome</keyword>
<dbReference type="AlphaFoldDB" id="A0A1S3MNP7"/>
<dbReference type="GeneID" id="106573913"/>
<evidence type="ECO:0000313" key="2">
    <source>
        <dbReference type="Proteomes" id="UP001652741"/>
    </source>
</evidence>
<name>A0A1S3MNP7_SALSA</name>
<feature type="region of interest" description="Disordered" evidence="1">
    <location>
        <begin position="226"/>
        <end position="246"/>
    </location>
</feature>
<feature type="region of interest" description="Disordered" evidence="1">
    <location>
        <begin position="430"/>
        <end position="455"/>
    </location>
</feature>
<gene>
    <name evidence="3" type="primary">LOC106573913</name>
</gene>
<sequence length="455" mass="51743">MAVSTLIQAPLMGKDFLQSSHIPFWGGDSCDGLDEAFKTTFQTDFNSFATLPKRFAISRPIPAQVEHKDLRRIKEYLTEAVKSYPHHPQIPLSRTPAWTKLCTNFQMHKDPRQVNFLTTQAEGFQPLASTHTIPIRPVMAIKKKQLEEKLPVTTHKASFTPYNVSPIVKAKVKHLGREPTFKWDRDGQHFDSHHNDAFQGQWHSPPQPVEKQIHSSVAMGDPQKNLETETTQDVSFRHPGNPSPVNVKERLKVNLGDFSENKWTSTMADAFREAKSAPVLLMQMNKTLSSVPRGDTDPGRNRLRMMATTNGFFFSERNHRERPVHFSGANVRTRSNVELGRPSLGGLFYSTAAQEDYPKRDIHRARPHTHPSGHVLTGQEPGTASTTVQRDYLPLKSRRQELSPKQLQQIKFSHITAPYNEQHFTTTHKEAFGPKPLSRNCPDNPPRQHISHMPF</sequence>
<feature type="region of interest" description="Disordered" evidence="1">
    <location>
        <begin position="369"/>
        <end position="389"/>
    </location>
</feature>
<dbReference type="Bgee" id="ENSSSAG00000072892">
    <property type="expression patterns" value="Expressed in notochord and 6 other cell types or tissues"/>
</dbReference>
<evidence type="ECO:0000313" key="3">
    <source>
        <dbReference type="RefSeq" id="XP_014004843.1"/>
    </source>
</evidence>
<dbReference type="PANTHER" id="PTHR34828">
    <property type="entry name" value="TESTIS-EXPRESSED PROTEIN 45"/>
    <property type="match status" value="1"/>
</dbReference>
<organism evidence="2 3">
    <name type="scientific">Salmo salar</name>
    <name type="common">Atlantic salmon</name>
    <dbReference type="NCBI Taxonomy" id="8030"/>
    <lineage>
        <taxon>Eukaryota</taxon>
        <taxon>Metazoa</taxon>
        <taxon>Chordata</taxon>
        <taxon>Craniata</taxon>
        <taxon>Vertebrata</taxon>
        <taxon>Euteleostomi</taxon>
        <taxon>Actinopterygii</taxon>
        <taxon>Neopterygii</taxon>
        <taxon>Teleostei</taxon>
        <taxon>Protacanthopterygii</taxon>
        <taxon>Salmoniformes</taxon>
        <taxon>Salmonidae</taxon>
        <taxon>Salmoninae</taxon>
        <taxon>Salmo</taxon>
    </lineage>
</organism>